<gene>
    <name evidence="4" type="ORF">FB567DRAFT_522881</name>
</gene>
<accession>A0A8K0VZF9</accession>
<evidence type="ECO:0000313" key="4">
    <source>
        <dbReference type="EMBL" id="KAH7089031.1"/>
    </source>
</evidence>
<dbReference type="GO" id="GO:0003677">
    <property type="term" value="F:DNA binding"/>
    <property type="evidence" value="ECO:0007669"/>
    <property type="project" value="InterPro"/>
</dbReference>
<dbReference type="EMBL" id="JAGMVJ010000007">
    <property type="protein sequence ID" value="KAH7089031.1"/>
    <property type="molecule type" value="Genomic_DNA"/>
</dbReference>
<comment type="caution">
    <text evidence="4">The sequence shown here is derived from an EMBL/GenBank/DDBJ whole genome shotgun (WGS) entry which is preliminary data.</text>
</comment>
<dbReference type="GO" id="GO:0006351">
    <property type="term" value="P:DNA-templated transcription"/>
    <property type="evidence" value="ECO:0007669"/>
    <property type="project" value="InterPro"/>
</dbReference>
<feature type="compositionally biased region" description="Polar residues" evidence="2">
    <location>
        <begin position="12"/>
        <end position="41"/>
    </location>
</feature>
<name>A0A8K0VZF9_9PLEO</name>
<dbReference type="CDD" id="cd12148">
    <property type="entry name" value="fungal_TF_MHR"/>
    <property type="match status" value="1"/>
</dbReference>
<protein>
    <submittedName>
        <fullName evidence="4">Fungal-specific transcription factor domain-containing protein</fullName>
    </submittedName>
</protein>
<evidence type="ECO:0000313" key="5">
    <source>
        <dbReference type="Proteomes" id="UP000813461"/>
    </source>
</evidence>
<sequence length="576" mass="64445">MEDPSAKRTRQMVITSQMASRNPSNASSAMTPSFPDASTAQPEASVIMNPHMAEDIIVLEQYLTSKPTIASTAAGPYNTVSTSSSGPIVYLTVPRRRKGLAPSIDPGYTQREIIEQVLSPFADEVCQLYFSYLQPCFPILDEYTFRDLWSRDRTNISSALLCDMYAAALVYWDRSATLRQHPRPDVNFVWNQAVVALRDDFMGPTISTVHAALLDLVGRPVGAITGNIVNAGRVVTLAQSLGLHRDPTTWKVTRHEKNVRIRLWWGVLIHDYWSSMSHGMPPTVSSRYYDTPPVTLDIFATSSFSNENQNVLSTFVFLCELTRILGEILPCVYEIGLRPDEIYRRLRKIDCALDDWLDTLPSSLRLDTLTGGPRVNGTSNLWFAYLSIKLLACRLLYRATLKDDTQSQEARQYRLTQLREASLEVVNYVSSLNHDHFQEFWLPYTSYLLVTAATILLRCTIECGDLNTKASNVAKLVEFRISLQKARDESAWDLAEFCLEKCHEPIQKIADAMGTFSSSAPSEAVGAAIEPDTTARDAGDAGGSSASPTALLPMDLLEYPWDTMWDTFDGPWPLYT</sequence>
<evidence type="ECO:0000256" key="1">
    <source>
        <dbReference type="ARBA" id="ARBA00023242"/>
    </source>
</evidence>
<dbReference type="SMART" id="SM00906">
    <property type="entry name" value="Fungal_trans"/>
    <property type="match status" value="1"/>
</dbReference>
<dbReference type="Pfam" id="PF04082">
    <property type="entry name" value="Fungal_trans"/>
    <property type="match status" value="1"/>
</dbReference>
<dbReference type="GO" id="GO:0005634">
    <property type="term" value="C:nucleus"/>
    <property type="evidence" value="ECO:0007669"/>
    <property type="project" value="TreeGrafter"/>
</dbReference>
<dbReference type="Proteomes" id="UP000813461">
    <property type="component" value="Unassembled WGS sequence"/>
</dbReference>
<evidence type="ECO:0000256" key="2">
    <source>
        <dbReference type="SAM" id="MobiDB-lite"/>
    </source>
</evidence>
<reference evidence="4" key="1">
    <citation type="journal article" date="2021" name="Nat. Commun.">
        <title>Genetic determinants of endophytism in the Arabidopsis root mycobiome.</title>
        <authorList>
            <person name="Mesny F."/>
            <person name="Miyauchi S."/>
            <person name="Thiergart T."/>
            <person name="Pickel B."/>
            <person name="Atanasova L."/>
            <person name="Karlsson M."/>
            <person name="Huettel B."/>
            <person name="Barry K.W."/>
            <person name="Haridas S."/>
            <person name="Chen C."/>
            <person name="Bauer D."/>
            <person name="Andreopoulos W."/>
            <person name="Pangilinan J."/>
            <person name="LaButti K."/>
            <person name="Riley R."/>
            <person name="Lipzen A."/>
            <person name="Clum A."/>
            <person name="Drula E."/>
            <person name="Henrissat B."/>
            <person name="Kohler A."/>
            <person name="Grigoriev I.V."/>
            <person name="Martin F.M."/>
            <person name="Hacquard S."/>
        </authorList>
    </citation>
    <scope>NUCLEOTIDE SEQUENCE</scope>
    <source>
        <strain evidence="4">MPI-SDFR-AT-0120</strain>
    </source>
</reference>
<feature type="domain" description="Xylanolytic transcriptional activator regulatory" evidence="3">
    <location>
        <begin position="227"/>
        <end position="299"/>
    </location>
</feature>
<organism evidence="4 5">
    <name type="scientific">Paraphoma chrysanthemicola</name>
    <dbReference type="NCBI Taxonomy" id="798071"/>
    <lineage>
        <taxon>Eukaryota</taxon>
        <taxon>Fungi</taxon>
        <taxon>Dikarya</taxon>
        <taxon>Ascomycota</taxon>
        <taxon>Pezizomycotina</taxon>
        <taxon>Dothideomycetes</taxon>
        <taxon>Pleosporomycetidae</taxon>
        <taxon>Pleosporales</taxon>
        <taxon>Pleosporineae</taxon>
        <taxon>Phaeosphaeriaceae</taxon>
        <taxon>Paraphoma</taxon>
    </lineage>
</organism>
<dbReference type="OrthoDB" id="3034343at2759"/>
<keyword evidence="5" id="KW-1185">Reference proteome</keyword>
<evidence type="ECO:0000259" key="3">
    <source>
        <dbReference type="SMART" id="SM00906"/>
    </source>
</evidence>
<dbReference type="PANTHER" id="PTHR31668:SF10">
    <property type="entry name" value="ZN(II)2CYS6 TRANSCRIPTION FACTOR (EUROFUNG)"/>
    <property type="match status" value="1"/>
</dbReference>
<dbReference type="PANTHER" id="PTHR31668">
    <property type="entry name" value="GLUCOSE TRANSPORT TRANSCRIPTION REGULATOR RGT1-RELATED-RELATED"/>
    <property type="match status" value="1"/>
</dbReference>
<proteinExistence type="predicted"/>
<dbReference type="InterPro" id="IPR050797">
    <property type="entry name" value="Carb_Metab_Trans_Reg"/>
</dbReference>
<keyword evidence="1" id="KW-0539">Nucleus</keyword>
<dbReference type="GO" id="GO:0001080">
    <property type="term" value="P:nitrogen catabolite activation of transcription from RNA polymerase II promoter"/>
    <property type="evidence" value="ECO:0007669"/>
    <property type="project" value="TreeGrafter"/>
</dbReference>
<feature type="region of interest" description="Disordered" evidence="2">
    <location>
        <begin position="1"/>
        <end position="41"/>
    </location>
</feature>
<dbReference type="AlphaFoldDB" id="A0A8K0VZF9"/>
<dbReference type="GO" id="GO:0008270">
    <property type="term" value="F:zinc ion binding"/>
    <property type="evidence" value="ECO:0007669"/>
    <property type="project" value="InterPro"/>
</dbReference>
<dbReference type="InterPro" id="IPR007219">
    <property type="entry name" value="XnlR_reg_dom"/>
</dbReference>